<evidence type="ECO:0000313" key="9">
    <source>
        <dbReference type="Proteomes" id="UP000464507"/>
    </source>
</evidence>
<dbReference type="AlphaFoldDB" id="A0A7L5ADZ4"/>
<keyword evidence="7" id="KW-0007">Acetylation</keyword>
<evidence type="ECO:0000256" key="1">
    <source>
        <dbReference type="ARBA" id="ARBA00011076"/>
    </source>
</evidence>
<comment type="subunit">
    <text evidence="2 7">Homotetramer.</text>
</comment>
<evidence type="ECO:0000256" key="6">
    <source>
        <dbReference type="ARBA" id="ARBA00070405"/>
    </source>
</evidence>
<feature type="binding site" evidence="7">
    <location>
        <position position="170"/>
    </location>
    <ligand>
        <name>substrate</name>
    </ligand>
</feature>
<sequence>MTTEADAESAHSYDLERLRRDMLHETAGEVDDSIPELAASDPGVCGIAIVDGEGDTRATADARLKFSIQSAVKPFVYALALRDGGESVLDKVGTEPTGEAFDAVRLESDTGRPPNPMVNAGALLTASLVDGSSPDERFDRILRGISAFAGRELRIDRAVSESEQLLGDRNRALGYLMRSAGTLSVSVDDAVSVYARACSIVVSAEVLAVMGATLAFGGRNPVTGVQVVPAKVVTTVLSVMATCGMYDGSGRWLRRVGLPAKSGVSGGLVAAAPRRLGLGVYSPPLDEEGNSARGALVCEHLSDDLGLHVFGSA</sequence>
<dbReference type="OrthoDB" id="9788822at2"/>
<feature type="binding site" evidence="7">
    <location>
        <position position="70"/>
    </location>
    <ligand>
        <name>substrate</name>
    </ligand>
</feature>
<dbReference type="GO" id="GO:0006543">
    <property type="term" value="P:L-glutamine catabolic process"/>
    <property type="evidence" value="ECO:0007669"/>
    <property type="project" value="TreeGrafter"/>
</dbReference>
<comment type="similarity">
    <text evidence="1 7">Belongs to the glutaminase family.</text>
</comment>
<evidence type="ECO:0000256" key="3">
    <source>
        <dbReference type="ARBA" id="ARBA00012918"/>
    </source>
</evidence>
<evidence type="ECO:0000313" key="8">
    <source>
        <dbReference type="EMBL" id="QHO68430.1"/>
    </source>
</evidence>
<dbReference type="KEGG" id="mant:BHD05_01035"/>
<comment type="catalytic activity">
    <reaction evidence="5 7">
        <text>L-glutamine + H2O = L-glutamate + NH4(+)</text>
        <dbReference type="Rhea" id="RHEA:15889"/>
        <dbReference type="ChEBI" id="CHEBI:15377"/>
        <dbReference type="ChEBI" id="CHEBI:28938"/>
        <dbReference type="ChEBI" id="CHEBI:29985"/>
        <dbReference type="ChEBI" id="CHEBI:58359"/>
        <dbReference type="EC" id="3.5.1.2"/>
    </reaction>
</comment>
<dbReference type="Proteomes" id="UP000464507">
    <property type="component" value="Chromosome"/>
</dbReference>
<dbReference type="GO" id="GO:0006537">
    <property type="term" value="P:glutamate biosynthetic process"/>
    <property type="evidence" value="ECO:0007669"/>
    <property type="project" value="TreeGrafter"/>
</dbReference>
<dbReference type="RefSeq" id="WP_161884787.1">
    <property type="nucleotide sequence ID" value="NZ_CP017146.1"/>
</dbReference>
<dbReference type="EC" id="3.5.1.2" evidence="3 7"/>
<organism evidence="8 9">
    <name type="scientific">Marisediminicola antarctica</name>
    <dbReference type="NCBI Taxonomy" id="674079"/>
    <lineage>
        <taxon>Bacteria</taxon>
        <taxon>Bacillati</taxon>
        <taxon>Actinomycetota</taxon>
        <taxon>Actinomycetes</taxon>
        <taxon>Micrococcales</taxon>
        <taxon>Microbacteriaceae</taxon>
        <taxon>Marisediminicola</taxon>
    </lineage>
</organism>
<dbReference type="HAMAP" id="MF_00313">
    <property type="entry name" value="Glutaminase"/>
    <property type="match status" value="1"/>
</dbReference>
<dbReference type="Gene3D" id="3.40.710.10">
    <property type="entry name" value="DD-peptidase/beta-lactamase superfamily"/>
    <property type="match status" value="1"/>
</dbReference>
<feature type="binding site" evidence="7">
    <location>
        <position position="163"/>
    </location>
    <ligand>
        <name>substrate</name>
    </ligand>
</feature>
<feature type="binding site" evidence="7">
    <location>
        <position position="119"/>
    </location>
    <ligand>
        <name>substrate</name>
    </ligand>
</feature>
<feature type="binding site" evidence="7">
    <location>
        <position position="264"/>
    </location>
    <ligand>
        <name>substrate</name>
    </ligand>
</feature>
<feature type="binding site" evidence="7">
    <location>
        <position position="194"/>
    </location>
    <ligand>
        <name>substrate</name>
    </ligand>
</feature>
<dbReference type="Pfam" id="PF04960">
    <property type="entry name" value="Glutaminase"/>
    <property type="match status" value="1"/>
</dbReference>
<name>A0A7L5ADZ4_9MICO</name>
<keyword evidence="4 7" id="KW-0378">Hydrolase</keyword>
<keyword evidence="9" id="KW-1185">Reference proteome</keyword>
<accession>A0A7L5ADZ4</accession>
<evidence type="ECO:0000256" key="5">
    <source>
        <dbReference type="ARBA" id="ARBA00049534"/>
    </source>
</evidence>
<dbReference type="InterPro" id="IPR012338">
    <property type="entry name" value="Beta-lactam/transpept-like"/>
</dbReference>
<dbReference type="GO" id="GO:0004359">
    <property type="term" value="F:glutaminase activity"/>
    <property type="evidence" value="ECO:0007669"/>
    <property type="project" value="UniProtKB-UniRule"/>
</dbReference>
<protein>
    <recommendedName>
        <fullName evidence="6 7">Glutaminase</fullName>
        <ecNumber evidence="3 7">3.5.1.2</ecNumber>
    </recommendedName>
</protein>
<reference evidence="8 9" key="1">
    <citation type="submission" date="2016-09" db="EMBL/GenBank/DDBJ databases">
        <title>Complete genome sequence of microbes from the polar regions.</title>
        <authorList>
            <person name="Liao L."/>
            <person name="Chen B."/>
        </authorList>
    </citation>
    <scope>NUCLEOTIDE SEQUENCE [LARGE SCALE GENOMIC DNA]</scope>
    <source>
        <strain evidence="8 9">ZS314</strain>
    </source>
</reference>
<evidence type="ECO:0000256" key="2">
    <source>
        <dbReference type="ARBA" id="ARBA00011881"/>
    </source>
</evidence>
<dbReference type="FunFam" id="3.40.710.10:FF:000005">
    <property type="entry name" value="Glutaminase"/>
    <property type="match status" value="1"/>
</dbReference>
<dbReference type="PANTHER" id="PTHR12544:SF29">
    <property type="entry name" value="GLUTAMINASE"/>
    <property type="match status" value="1"/>
</dbReference>
<evidence type="ECO:0000256" key="7">
    <source>
        <dbReference type="HAMAP-Rule" id="MF_00313"/>
    </source>
</evidence>
<gene>
    <name evidence="7" type="primary">glsA</name>
    <name evidence="8" type="ORF">BHD05_01035</name>
</gene>
<dbReference type="InterPro" id="IPR015868">
    <property type="entry name" value="Glutaminase"/>
</dbReference>
<feature type="binding site" evidence="7">
    <location>
        <position position="246"/>
    </location>
    <ligand>
        <name>substrate</name>
    </ligand>
</feature>
<dbReference type="SUPFAM" id="SSF56601">
    <property type="entry name" value="beta-lactamase/transpeptidase-like"/>
    <property type="match status" value="1"/>
</dbReference>
<evidence type="ECO:0000256" key="4">
    <source>
        <dbReference type="ARBA" id="ARBA00022801"/>
    </source>
</evidence>
<dbReference type="NCBIfam" id="TIGR03814">
    <property type="entry name" value="Gln_ase"/>
    <property type="match status" value="1"/>
</dbReference>
<dbReference type="EMBL" id="CP017146">
    <property type="protein sequence ID" value="QHO68430.1"/>
    <property type="molecule type" value="Genomic_DNA"/>
</dbReference>
<proteinExistence type="inferred from homology"/>
<dbReference type="PANTHER" id="PTHR12544">
    <property type="entry name" value="GLUTAMINASE"/>
    <property type="match status" value="1"/>
</dbReference>